<proteinExistence type="predicted"/>
<dbReference type="Proteomes" id="UP001283361">
    <property type="component" value="Unassembled WGS sequence"/>
</dbReference>
<accession>A0AAE1E5N2</accession>
<protein>
    <submittedName>
        <fullName evidence="2">Uncharacterized protein</fullName>
    </submittedName>
</protein>
<comment type="caution">
    <text evidence="2">The sequence shown here is derived from an EMBL/GenBank/DDBJ whole genome shotgun (WGS) entry which is preliminary data.</text>
</comment>
<sequence>MSRSRYCRNHRRLRSTFDFQPLFPTDKSTLAPGFSHSSQHQDHNYVYVHVAIETIIVHRNVDGIVLVDSKQRTETMADLKKTISSKGRNSFAKHVKKKNHNNVAEFLNRENQSNLRNSESEENGGGSWITDLKSPLARGRD</sequence>
<evidence type="ECO:0000313" key="2">
    <source>
        <dbReference type="EMBL" id="KAK3795166.1"/>
    </source>
</evidence>
<name>A0AAE1E5N2_9GAST</name>
<feature type="region of interest" description="Disordered" evidence="1">
    <location>
        <begin position="91"/>
        <end position="141"/>
    </location>
</feature>
<organism evidence="2 3">
    <name type="scientific">Elysia crispata</name>
    <name type="common">lettuce slug</name>
    <dbReference type="NCBI Taxonomy" id="231223"/>
    <lineage>
        <taxon>Eukaryota</taxon>
        <taxon>Metazoa</taxon>
        <taxon>Spiralia</taxon>
        <taxon>Lophotrochozoa</taxon>
        <taxon>Mollusca</taxon>
        <taxon>Gastropoda</taxon>
        <taxon>Heterobranchia</taxon>
        <taxon>Euthyneura</taxon>
        <taxon>Panpulmonata</taxon>
        <taxon>Sacoglossa</taxon>
        <taxon>Placobranchoidea</taxon>
        <taxon>Plakobranchidae</taxon>
        <taxon>Elysia</taxon>
    </lineage>
</organism>
<reference evidence="2" key="1">
    <citation type="journal article" date="2023" name="G3 (Bethesda)">
        <title>A reference genome for the long-term kleptoplast-retaining sea slug Elysia crispata morphotype clarki.</title>
        <authorList>
            <person name="Eastman K.E."/>
            <person name="Pendleton A.L."/>
            <person name="Shaikh M.A."/>
            <person name="Suttiyut T."/>
            <person name="Ogas R."/>
            <person name="Tomko P."/>
            <person name="Gavelis G."/>
            <person name="Widhalm J.R."/>
            <person name="Wisecaver J.H."/>
        </authorList>
    </citation>
    <scope>NUCLEOTIDE SEQUENCE</scope>
    <source>
        <strain evidence="2">ECLA1</strain>
    </source>
</reference>
<evidence type="ECO:0000313" key="3">
    <source>
        <dbReference type="Proteomes" id="UP001283361"/>
    </source>
</evidence>
<feature type="compositionally biased region" description="Basic residues" evidence="1">
    <location>
        <begin position="91"/>
        <end position="100"/>
    </location>
</feature>
<dbReference type="AlphaFoldDB" id="A0AAE1E5N2"/>
<keyword evidence="3" id="KW-1185">Reference proteome</keyword>
<dbReference type="EMBL" id="JAWDGP010001078">
    <property type="protein sequence ID" value="KAK3795166.1"/>
    <property type="molecule type" value="Genomic_DNA"/>
</dbReference>
<evidence type="ECO:0000256" key="1">
    <source>
        <dbReference type="SAM" id="MobiDB-lite"/>
    </source>
</evidence>
<gene>
    <name evidence="2" type="ORF">RRG08_028365</name>
</gene>